<evidence type="ECO:0000313" key="2">
    <source>
        <dbReference type="EMBL" id="RHA86735.1"/>
    </source>
</evidence>
<dbReference type="AlphaFoldDB" id="A0A3R6BHQ8"/>
<dbReference type="EMBL" id="QSAQ01000039">
    <property type="protein sequence ID" value="RGW65495.1"/>
    <property type="molecule type" value="Genomic_DNA"/>
</dbReference>
<reference evidence="4 5" key="1">
    <citation type="submission" date="2018-08" db="EMBL/GenBank/DDBJ databases">
        <title>A genome reference for cultivated species of the human gut microbiota.</title>
        <authorList>
            <person name="Zou Y."/>
            <person name="Xue W."/>
            <person name="Luo G."/>
        </authorList>
    </citation>
    <scope>NUCLEOTIDE SEQUENCE [LARGE SCALE GENOMIC DNA]</scope>
    <source>
        <strain evidence="1 6">AF11-14</strain>
        <strain evidence="3 4">AM16-54</strain>
        <strain evidence="2 5">AM42-23AC</strain>
    </source>
</reference>
<dbReference type="RefSeq" id="WP_118141391.1">
    <property type="nucleotide sequence ID" value="NZ_JAQEAK010000021.1"/>
</dbReference>
<protein>
    <submittedName>
        <fullName evidence="3">Uncharacterized protein</fullName>
    </submittedName>
</protein>
<proteinExistence type="predicted"/>
<gene>
    <name evidence="3" type="ORF">DW192_00825</name>
    <name evidence="2" type="ORF">DW916_07640</name>
    <name evidence="1" type="ORF">DWV60_13475</name>
</gene>
<evidence type="ECO:0000313" key="4">
    <source>
        <dbReference type="Proteomes" id="UP000284548"/>
    </source>
</evidence>
<dbReference type="EMBL" id="QSFW01000014">
    <property type="protein sequence ID" value="RHA86735.1"/>
    <property type="molecule type" value="Genomic_DNA"/>
</dbReference>
<evidence type="ECO:0000313" key="1">
    <source>
        <dbReference type="EMBL" id="RGW65495.1"/>
    </source>
</evidence>
<name>A0A3R6BHQ8_9BACT</name>
<evidence type="ECO:0000313" key="3">
    <source>
        <dbReference type="EMBL" id="RHH85303.1"/>
    </source>
</evidence>
<accession>A0A3R6BHQ8</accession>
<sequence>MKMLDNKLIIDIPKGMEVDIEKSDLKVGIIAFKKRPFSYEDVISTLIDRGLSPVVANVTNSNVEKIVALDKLMDIAKCYNGDWKPDWNSNEHKYNIMRTREYGITSCSSYNEGAIYFKNKEDAQAVIDNPNFRSILDAIYKD</sequence>
<organism evidence="3 4">
    <name type="scientific">Segatella copri</name>
    <dbReference type="NCBI Taxonomy" id="165179"/>
    <lineage>
        <taxon>Bacteria</taxon>
        <taxon>Pseudomonadati</taxon>
        <taxon>Bacteroidota</taxon>
        <taxon>Bacteroidia</taxon>
        <taxon>Bacteroidales</taxon>
        <taxon>Prevotellaceae</taxon>
        <taxon>Segatella</taxon>
    </lineage>
</organism>
<comment type="caution">
    <text evidence="3">The sequence shown here is derived from an EMBL/GenBank/DDBJ whole genome shotgun (WGS) entry which is preliminary data.</text>
</comment>
<dbReference type="Proteomes" id="UP000284548">
    <property type="component" value="Unassembled WGS sequence"/>
</dbReference>
<evidence type="ECO:0000313" key="5">
    <source>
        <dbReference type="Proteomes" id="UP000284990"/>
    </source>
</evidence>
<dbReference type="Proteomes" id="UP000284990">
    <property type="component" value="Unassembled WGS sequence"/>
</dbReference>
<evidence type="ECO:0000313" key="6">
    <source>
        <dbReference type="Proteomes" id="UP000286077"/>
    </source>
</evidence>
<dbReference type="Proteomes" id="UP000286077">
    <property type="component" value="Unassembled WGS sequence"/>
</dbReference>
<dbReference type="EMBL" id="QRKB01000001">
    <property type="protein sequence ID" value="RHH85303.1"/>
    <property type="molecule type" value="Genomic_DNA"/>
</dbReference>